<feature type="compositionally biased region" description="Acidic residues" evidence="1">
    <location>
        <begin position="282"/>
        <end position="291"/>
    </location>
</feature>
<dbReference type="GO" id="GO:0045892">
    <property type="term" value="P:negative regulation of DNA-templated transcription"/>
    <property type="evidence" value="ECO:0007669"/>
    <property type="project" value="InterPro"/>
</dbReference>
<protein>
    <submittedName>
        <fullName evidence="2">Uncharacterized protein</fullName>
    </submittedName>
</protein>
<dbReference type="EMBL" id="JAAMPC010000008">
    <property type="protein sequence ID" value="KAG2300577.1"/>
    <property type="molecule type" value="Genomic_DNA"/>
</dbReference>
<feature type="region of interest" description="Disordered" evidence="1">
    <location>
        <begin position="765"/>
        <end position="797"/>
    </location>
</feature>
<feature type="compositionally biased region" description="Low complexity" evidence="1">
    <location>
        <begin position="364"/>
        <end position="379"/>
    </location>
</feature>
<feature type="compositionally biased region" description="Polar residues" evidence="1">
    <location>
        <begin position="401"/>
        <end position="426"/>
    </location>
</feature>
<feature type="compositionally biased region" description="Low complexity" evidence="1">
    <location>
        <begin position="780"/>
        <end position="797"/>
    </location>
</feature>
<feature type="compositionally biased region" description="Basic and acidic residues" evidence="1">
    <location>
        <begin position="202"/>
        <end position="225"/>
    </location>
</feature>
<dbReference type="InterPro" id="IPR034583">
    <property type="entry name" value="EMF1"/>
</dbReference>
<evidence type="ECO:0000313" key="2">
    <source>
        <dbReference type="EMBL" id="KAG2300577.1"/>
    </source>
</evidence>
<dbReference type="GO" id="GO:0048367">
    <property type="term" value="P:shoot system development"/>
    <property type="evidence" value="ECO:0007669"/>
    <property type="project" value="InterPro"/>
</dbReference>
<dbReference type="AlphaFoldDB" id="A0A8X7S623"/>
<proteinExistence type="predicted"/>
<comment type="caution">
    <text evidence="2">The sequence shown here is derived from an EMBL/GenBank/DDBJ whole genome shotgun (WGS) entry which is preliminary data.</text>
</comment>
<dbReference type="Proteomes" id="UP000886595">
    <property type="component" value="Unassembled WGS sequence"/>
</dbReference>
<evidence type="ECO:0000256" key="1">
    <source>
        <dbReference type="SAM" id="MobiDB-lite"/>
    </source>
</evidence>
<accession>A0A8X7S623</accession>
<dbReference type="PANTHER" id="PTHR35504">
    <property type="entry name" value="PROTEIN EMBRYONIC FLOWER 1"/>
    <property type="match status" value="1"/>
</dbReference>
<dbReference type="PANTHER" id="PTHR35504:SF1">
    <property type="entry name" value="PROTEIN EMBRYONIC FLOWER 1"/>
    <property type="match status" value="1"/>
</dbReference>
<sequence length="844" mass="91465">MGSSTKIDSIAIGITDANNENGIVACGDLPLGGLVAKVRDAYFRKFWPFSKASLGDQQRGSRWWASWISNMGAAGTNDSGLPSNSRSIISTNGLNGSSSIVPSQSELNSPTAIDQEKEMNTDIAESSSTPFRTYALRNKSTKNAVAEPLGNKRAEKQPNVGKPAVTETAACVEDTEPGESESISAFIGEAPSRRARTVRTRRVSEPTDKPNTIRETSNSRKDSLRSQKRKSLSGKASTAGAASGNASKSVDSGHGGTEPTESGVDIDPTKGRKKNVRFHVDVDDDEDDEDFYPSSARRTKKAKLAKKKRDTTAMDPSNKASSSVQPSLNENETDASTPSTGRGLGTGPGAICFGSRMSDNNQRSVPSSTVAASQSTVTQKDASTPNTDRGLGTGPGAFYFGSNNKQRSTPSSTVVAAQSSVPQKDASTPKAGRGLGTGPGAIYIGRSRNNNITNLRSTRPTVVAAQPSMPQKDASTPKAGRGLGTGPGAIYIGRSRNNNITNLRSTRPTVVAAQPSMPQKDVSVSDRKGKGIMGMSNNLPQEVPQKPKTPFMFDLNETYEEDVTSLEDNTNAAREEDRSVPVRSEQNSVEMFPPRRNSYVASSSVRPPPVQESRRSSILFPGYNPQWMGNVPMASPYHHPSPSTYQAIRAPHHHYRAPSPPVWASSMIPPQYHHHHLSPPAPFNMDYPSMFAQAPSSDTLHLSYYGAHLMNQAMMSHMDPRFRSSNTPVDHHGDFVFTPRHVRPLNQFDRLLELQRIHERTVFPRTISNQGRFQQRRNRASSSNASASHAENSSGSSVCIVNRYPGEITDSEPYMVQEEDLRVPERLVEFEQADDHVGPPTESG</sequence>
<feature type="region of interest" description="Disordered" evidence="1">
    <location>
        <begin position="561"/>
        <end position="613"/>
    </location>
</feature>
<organism evidence="2 3">
    <name type="scientific">Brassica carinata</name>
    <name type="common">Ethiopian mustard</name>
    <name type="synonym">Abyssinian cabbage</name>
    <dbReference type="NCBI Taxonomy" id="52824"/>
    <lineage>
        <taxon>Eukaryota</taxon>
        <taxon>Viridiplantae</taxon>
        <taxon>Streptophyta</taxon>
        <taxon>Embryophyta</taxon>
        <taxon>Tracheophyta</taxon>
        <taxon>Spermatophyta</taxon>
        <taxon>Magnoliopsida</taxon>
        <taxon>eudicotyledons</taxon>
        <taxon>Gunneridae</taxon>
        <taxon>Pentapetalae</taxon>
        <taxon>rosids</taxon>
        <taxon>malvids</taxon>
        <taxon>Brassicales</taxon>
        <taxon>Brassicaceae</taxon>
        <taxon>Brassiceae</taxon>
        <taxon>Brassica</taxon>
    </lineage>
</organism>
<keyword evidence="3" id="KW-1185">Reference proteome</keyword>
<feature type="compositionally biased region" description="Polar residues" evidence="1">
    <location>
        <begin position="314"/>
        <end position="340"/>
    </location>
</feature>
<feature type="compositionally biased region" description="Basic residues" evidence="1">
    <location>
        <begin position="297"/>
        <end position="309"/>
    </location>
</feature>
<feature type="region of interest" description="Disordered" evidence="1">
    <location>
        <begin position="461"/>
        <end position="494"/>
    </location>
</feature>
<dbReference type="OrthoDB" id="1090541at2759"/>
<reference evidence="2 3" key="1">
    <citation type="submission" date="2020-02" db="EMBL/GenBank/DDBJ databases">
        <authorList>
            <person name="Ma Q."/>
            <person name="Huang Y."/>
            <person name="Song X."/>
            <person name="Pei D."/>
        </authorList>
    </citation>
    <scope>NUCLEOTIDE SEQUENCE [LARGE SCALE GENOMIC DNA]</scope>
    <source>
        <strain evidence="2">Sxm20200214</strain>
        <tissue evidence="2">Leaf</tissue>
    </source>
</reference>
<feature type="compositionally biased region" description="Low complexity" evidence="1">
    <location>
        <begin position="233"/>
        <end position="249"/>
    </location>
</feature>
<evidence type="ECO:0000313" key="3">
    <source>
        <dbReference type="Proteomes" id="UP000886595"/>
    </source>
</evidence>
<name>A0A8X7S623_BRACI</name>
<gene>
    <name evidence="2" type="ORF">Bca52824_037049</name>
</gene>
<feature type="region of interest" description="Disordered" evidence="1">
    <location>
        <begin position="142"/>
        <end position="446"/>
    </location>
</feature>
<dbReference type="GO" id="GO:0009910">
    <property type="term" value="P:negative regulation of flower development"/>
    <property type="evidence" value="ECO:0007669"/>
    <property type="project" value="InterPro"/>
</dbReference>